<organism evidence="1">
    <name type="scientific">bioreactor metagenome</name>
    <dbReference type="NCBI Taxonomy" id="1076179"/>
    <lineage>
        <taxon>unclassified sequences</taxon>
        <taxon>metagenomes</taxon>
        <taxon>ecological metagenomes</taxon>
    </lineage>
</organism>
<reference evidence="1" key="1">
    <citation type="submission" date="2019-08" db="EMBL/GenBank/DDBJ databases">
        <authorList>
            <person name="Kucharzyk K."/>
            <person name="Murdoch R.W."/>
            <person name="Higgins S."/>
            <person name="Loffler F."/>
        </authorList>
    </citation>
    <scope>NUCLEOTIDE SEQUENCE</scope>
</reference>
<accession>A0A645GJD0</accession>
<proteinExistence type="predicted"/>
<name>A0A645GJD0_9ZZZZ</name>
<protein>
    <submittedName>
        <fullName evidence="1">Uncharacterized protein</fullName>
    </submittedName>
</protein>
<evidence type="ECO:0000313" key="1">
    <source>
        <dbReference type="EMBL" id="MPN27038.1"/>
    </source>
</evidence>
<gene>
    <name evidence="1" type="ORF">SDC9_174465</name>
</gene>
<sequence length="93" mass="10974">MLLRDFLNRWQQRRQVFDIAGIRGNRVKQRLALIAITLVTHVENFFQLWVMRKHAIIEMGGQLRTCFNQQGNSGFHCSDGLCVKHTVFLYLRL</sequence>
<comment type="caution">
    <text evidence="1">The sequence shown here is derived from an EMBL/GenBank/DDBJ whole genome shotgun (WGS) entry which is preliminary data.</text>
</comment>
<dbReference type="AlphaFoldDB" id="A0A645GJD0"/>
<dbReference type="EMBL" id="VSSQ01076790">
    <property type="protein sequence ID" value="MPN27038.1"/>
    <property type="molecule type" value="Genomic_DNA"/>
</dbReference>